<reference evidence="2" key="2">
    <citation type="submission" date="2020-09" db="EMBL/GenBank/DDBJ databases">
        <authorList>
            <person name="Sun Q."/>
            <person name="Zhou Y."/>
        </authorList>
    </citation>
    <scope>NUCLEOTIDE SEQUENCE</scope>
    <source>
        <strain evidence="2">CGMCC 4.7201</strain>
    </source>
</reference>
<protein>
    <submittedName>
        <fullName evidence="2">Transcriptional regulator</fullName>
    </submittedName>
</protein>
<name>A0A918E035_9ACTN</name>
<dbReference type="PROSITE" id="PS50943">
    <property type="entry name" value="HTH_CROC1"/>
    <property type="match status" value="1"/>
</dbReference>
<dbReference type="SMART" id="SM00530">
    <property type="entry name" value="HTH_XRE"/>
    <property type="match status" value="1"/>
</dbReference>
<dbReference type="InterPro" id="IPR043917">
    <property type="entry name" value="DUF5753"/>
</dbReference>
<organism evidence="2 3">
    <name type="scientific">Wenjunlia tyrosinilytica</name>
    <dbReference type="NCBI Taxonomy" id="1544741"/>
    <lineage>
        <taxon>Bacteria</taxon>
        <taxon>Bacillati</taxon>
        <taxon>Actinomycetota</taxon>
        <taxon>Actinomycetes</taxon>
        <taxon>Kitasatosporales</taxon>
        <taxon>Streptomycetaceae</taxon>
        <taxon>Wenjunlia</taxon>
    </lineage>
</organism>
<dbReference type="GO" id="GO:0003677">
    <property type="term" value="F:DNA binding"/>
    <property type="evidence" value="ECO:0007669"/>
    <property type="project" value="InterPro"/>
</dbReference>
<dbReference type="InterPro" id="IPR010982">
    <property type="entry name" value="Lambda_DNA-bd_dom_sf"/>
</dbReference>
<dbReference type="InterPro" id="IPR001387">
    <property type="entry name" value="Cro/C1-type_HTH"/>
</dbReference>
<accession>A0A918E035</accession>
<dbReference type="EMBL" id="BMMS01000027">
    <property type="protein sequence ID" value="GGO95892.1"/>
    <property type="molecule type" value="Genomic_DNA"/>
</dbReference>
<reference evidence="2" key="1">
    <citation type="journal article" date="2014" name="Int. J. Syst. Evol. Microbiol.">
        <title>Complete genome sequence of Corynebacterium casei LMG S-19264T (=DSM 44701T), isolated from a smear-ripened cheese.</title>
        <authorList>
            <consortium name="US DOE Joint Genome Institute (JGI-PGF)"/>
            <person name="Walter F."/>
            <person name="Albersmeier A."/>
            <person name="Kalinowski J."/>
            <person name="Ruckert C."/>
        </authorList>
    </citation>
    <scope>NUCLEOTIDE SEQUENCE</scope>
    <source>
        <strain evidence="2">CGMCC 4.7201</strain>
    </source>
</reference>
<dbReference type="RefSeq" id="WP_189134428.1">
    <property type="nucleotide sequence ID" value="NZ_BMMS01000027.1"/>
</dbReference>
<dbReference type="AlphaFoldDB" id="A0A918E035"/>
<dbReference type="Pfam" id="PF19054">
    <property type="entry name" value="DUF5753"/>
    <property type="match status" value="1"/>
</dbReference>
<dbReference type="CDD" id="cd00093">
    <property type="entry name" value="HTH_XRE"/>
    <property type="match status" value="1"/>
</dbReference>
<comment type="caution">
    <text evidence="2">The sequence shown here is derived from an EMBL/GenBank/DDBJ whole genome shotgun (WGS) entry which is preliminary data.</text>
</comment>
<dbReference type="Pfam" id="PF13560">
    <property type="entry name" value="HTH_31"/>
    <property type="match status" value="1"/>
</dbReference>
<sequence>MGRKPRDLDPTSSVQAYYGSELRRLREKAGLSHARLAEILNYSPALVGHIETATRMPTPEMSKALDAAFDTDGQFIRLYPVVRRLAFPDYSQRFMELEAQADRIFIFMVGTMPGLVQTEDYARAFFRATRPGDEAELESMVAARMSRQTLLDRPDPPQLWMVLDEAVIRRAVGGPAVMRAQLAQVLDLSERTGTVVQILPFSRGAHATMSSSLYLLHFPQGPEVAYEEGASYGRLMEDLTDVGECQLTYDLLRADALPPDESVAFIASVMEDCFPCVPPST</sequence>
<evidence type="ECO:0000259" key="1">
    <source>
        <dbReference type="PROSITE" id="PS50943"/>
    </source>
</evidence>
<dbReference type="SUPFAM" id="SSF47413">
    <property type="entry name" value="lambda repressor-like DNA-binding domains"/>
    <property type="match status" value="1"/>
</dbReference>
<dbReference type="Gene3D" id="1.10.260.40">
    <property type="entry name" value="lambda repressor-like DNA-binding domains"/>
    <property type="match status" value="1"/>
</dbReference>
<proteinExistence type="predicted"/>
<gene>
    <name evidence="2" type="ORF">GCM10012280_54140</name>
</gene>
<feature type="domain" description="HTH cro/C1-type" evidence="1">
    <location>
        <begin position="22"/>
        <end position="76"/>
    </location>
</feature>
<evidence type="ECO:0000313" key="3">
    <source>
        <dbReference type="Proteomes" id="UP000641932"/>
    </source>
</evidence>
<dbReference type="Proteomes" id="UP000641932">
    <property type="component" value="Unassembled WGS sequence"/>
</dbReference>
<keyword evidence="3" id="KW-1185">Reference proteome</keyword>
<evidence type="ECO:0000313" key="2">
    <source>
        <dbReference type="EMBL" id="GGO95892.1"/>
    </source>
</evidence>